<dbReference type="AlphaFoldDB" id="A0A250WVQ1"/>
<dbReference type="Gene3D" id="3.40.250.10">
    <property type="entry name" value="Rhodanese-like domain"/>
    <property type="match status" value="1"/>
</dbReference>
<feature type="region of interest" description="Disordered" evidence="1">
    <location>
        <begin position="528"/>
        <end position="581"/>
    </location>
</feature>
<evidence type="ECO:0000256" key="1">
    <source>
        <dbReference type="SAM" id="MobiDB-lite"/>
    </source>
</evidence>
<dbReference type="PROSITE" id="PS50206">
    <property type="entry name" value="RHODANESE_3"/>
    <property type="match status" value="1"/>
</dbReference>
<dbReference type="Gene3D" id="3.30.70.100">
    <property type="match status" value="1"/>
</dbReference>
<feature type="region of interest" description="Disordered" evidence="1">
    <location>
        <begin position="430"/>
        <end position="472"/>
    </location>
</feature>
<dbReference type="PANTHER" id="PTHR43268">
    <property type="entry name" value="THIOSULFATE SULFURTRANSFERASE/RHODANESE-LIKE DOMAIN-CONTAINING PROTEIN 2"/>
    <property type="match status" value="1"/>
</dbReference>
<dbReference type="InterPro" id="IPR020936">
    <property type="entry name" value="TrhO"/>
</dbReference>
<accession>A0A250WVQ1</accession>
<keyword evidence="4" id="KW-1185">Reference proteome</keyword>
<sequence>MATTTQRHCNLHAVMPPPCVLLYYCYKYFVDDEQQEMGCFFSDNCKYLDLKGRIRVAEDGINVTVGGLEDNIKRHVEAVRSHPLLRGCNIDFKLALNPAATSASDAASAETGFNTLSVRICKELVTMGPLAQGRANPLENAATHLKPAEFHGMLTSVTTHGKELGRDFQEGVDAHKETVIIDVRNMYETQIGHFHVEGIPLLDPRTRCFSDLPAWLDKQEEKLRGKRIMMYCTGGVRCERASAYLKEKGAGFQDVYQLEGGIQRYLEAYGERGFFKGKNFVYDDRIAVGPSNTASSVPEHVGHQDLPVEGRRAVLPEQVMKRPVPFSGSQTDDCRNPDALNAVHGQDLVNPQEVLGKDSHHIAIPHDTASCPPSSSCCMQPAAVEVVGRCALCENPWDDYGLRARCCCCRLLMLVCDQCGYEQQQQQGRKMSNLDEGQQQQQQSRKMSNLDEGQQQQQQSRKMSNLYEGQQQAQLQGARAVEKVRVPRAKLSHDGRKLVVLDGGLRKDYIVVPLHVQDLTCELCKEKGQGKEKGNNGHHNRSSGKHMQPSLTQSESNPDKTAGIDVGTSEGGGPASVHTFSVDSTAPNKSSIIRLHLGGCASVDSRAGSHHHVSSTLASVGARRLRILCLHGFRQTGHKLLARTFGLRKHIDHLADFYFPDAPHVLPLFLKANGCEHSDGRNDASYPPQPSVHKKAWLLPPELEGFRSVMMSTQGEPASHSSDSVRQSGWKTAPGYVDETQYTRQTAGWSTSLLSLKAFDDAHGPFDGVLGFSQGAAIAATLCAMQQLEEKKIAADDESEVGCSGGGQQCLPKSRFKFAILGSGFLSACPEHAEVFSKVGLLHMPSFHIFGGRAARPEGTQAGGIAGTDSVHHPVLVGAACSTVETLANVNPGLEVGSQGVPLHNPDGDRQITADESEQLVSVFDPSAGRRVVRHGQGHIIPCKRSITEKLCEFLDQQKLRSAS</sequence>
<dbReference type="Gene3D" id="3.40.50.1820">
    <property type="entry name" value="alpha/beta hydrolase"/>
    <property type="match status" value="2"/>
</dbReference>
<dbReference type="Pfam" id="PF03959">
    <property type="entry name" value="FSH1"/>
    <property type="match status" value="1"/>
</dbReference>
<feature type="domain" description="Rhodanese" evidence="2">
    <location>
        <begin position="174"/>
        <end position="274"/>
    </location>
</feature>
<dbReference type="InterPro" id="IPR005645">
    <property type="entry name" value="FSH-like_dom"/>
</dbReference>
<evidence type="ECO:0000313" key="4">
    <source>
        <dbReference type="Proteomes" id="UP000232323"/>
    </source>
</evidence>
<dbReference type="EMBL" id="BEGY01000009">
    <property type="protein sequence ID" value="GAX74875.1"/>
    <property type="molecule type" value="Genomic_DNA"/>
</dbReference>
<organism evidence="3 4">
    <name type="scientific">Chlamydomonas eustigma</name>
    <dbReference type="NCBI Taxonomy" id="1157962"/>
    <lineage>
        <taxon>Eukaryota</taxon>
        <taxon>Viridiplantae</taxon>
        <taxon>Chlorophyta</taxon>
        <taxon>core chlorophytes</taxon>
        <taxon>Chlorophyceae</taxon>
        <taxon>CS clade</taxon>
        <taxon>Chlamydomonadales</taxon>
        <taxon>Chlamydomonadaceae</taxon>
        <taxon>Chlamydomonas</taxon>
    </lineage>
</organism>
<dbReference type="InterPro" id="IPR040503">
    <property type="entry name" value="TRHO_N"/>
</dbReference>
<dbReference type="InterPro" id="IPR001763">
    <property type="entry name" value="Rhodanese-like_dom"/>
</dbReference>
<evidence type="ECO:0000313" key="3">
    <source>
        <dbReference type="EMBL" id="GAX74875.1"/>
    </source>
</evidence>
<name>A0A250WVQ1_9CHLO</name>
<dbReference type="SMART" id="SM00450">
    <property type="entry name" value="RHOD"/>
    <property type="match status" value="1"/>
</dbReference>
<gene>
    <name evidence="3" type="ORF">CEUSTIGMA_g2321.t1</name>
</gene>
<dbReference type="Proteomes" id="UP000232323">
    <property type="component" value="Unassembled WGS sequence"/>
</dbReference>
<dbReference type="OrthoDB" id="25002at2759"/>
<reference evidence="3 4" key="1">
    <citation type="submission" date="2017-08" db="EMBL/GenBank/DDBJ databases">
        <title>Acidophilic green algal genome provides insights into adaptation to an acidic environment.</title>
        <authorList>
            <person name="Hirooka S."/>
            <person name="Hirose Y."/>
            <person name="Kanesaki Y."/>
            <person name="Higuchi S."/>
            <person name="Fujiwara T."/>
            <person name="Onuma R."/>
            <person name="Era A."/>
            <person name="Ohbayashi R."/>
            <person name="Uzuka A."/>
            <person name="Nozaki H."/>
            <person name="Yoshikawa H."/>
            <person name="Miyagishima S.Y."/>
        </authorList>
    </citation>
    <scope>NUCLEOTIDE SEQUENCE [LARGE SCALE GENOMIC DNA]</scope>
    <source>
        <strain evidence="3 4">NIES-2499</strain>
    </source>
</reference>
<dbReference type="SUPFAM" id="SSF52821">
    <property type="entry name" value="Rhodanese/Cell cycle control phosphatase"/>
    <property type="match status" value="1"/>
</dbReference>
<evidence type="ECO:0000259" key="2">
    <source>
        <dbReference type="PROSITE" id="PS50206"/>
    </source>
</evidence>
<dbReference type="Pfam" id="PF17773">
    <property type="entry name" value="UPF0176_N"/>
    <property type="match status" value="1"/>
</dbReference>
<dbReference type="CDD" id="cd01518">
    <property type="entry name" value="RHOD_YceA"/>
    <property type="match status" value="1"/>
</dbReference>
<dbReference type="PANTHER" id="PTHR43268:SF6">
    <property type="entry name" value="THIOSULFATE SULFURTRANSFERASE_RHODANESE-LIKE DOMAIN-CONTAINING PROTEIN 2"/>
    <property type="match status" value="1"/>
</dbReference>
<dbReference type="Pfam" id="PF00581">
    <property type="entry name" value="Rhodanese"/>
    <property type="match status" value="1"/>
</dbReference>
<feature type="compositionally biased region" description="Polar residues" evidence="1">
    <location>
        <begin position="444"/>
        <end position="453"/>
    </location>
</feature>
<proteinExistence type="predicted"/>
<dbReference type="InterPro" id="IPR029058">
    <property type="entry name" value="AB_hydrolase_fold"/>
</dbReference>
<protein>
    <recommendedName>
        <fullName evidence="2">Rhodanese domain-containing protein</fullName>
    </recommendedName>
</protein>
<comment type="caution">
    <text evidence="3">The sequence shown here is derived from an EMBL/GenBank/DDBJ whole genome shotgun (WGS) entry which is preliminary data.</text>
</comment>
<dbReference type="InterPro" id="IPR036873">
    <property type="entry name" value="Rhodanese-like_dom_sf"/>
</dbReference>